<proteinExistence type="predicted"/>
<organism evidence="3">
    <name type="scientific">Salmonella enterica</name>
    <name type="common">Salmonella choleraesuis</name>
    <dbReference type="NCBI Taxonomy" id="28901"/>
    <lineage>
        <taxon>Bacteria</taxon>
        <taxon>Pseudomonadati</taxon>
        <taxon>Pseudomonadota</taxon>
        <taxon>Gammaproteobacteria</taxon>
        <taxon>Enterobacterales</taxon>
        <taxon>Enterobacteriaceae</taxon>
        <taxon>Salmonella</taxon>
    </lineage>
</organism>
<dbReference type="InterPro" id="IPR050263">
    <property type="entry name" value="Bact_Fimbrial_Adh_Pro"/>
</dbReference>
<dbReference type="GO" id="GO:0009289">
    <property type="term" value="C:pilus"/>
    <property type="evidence" value="ECO:0007669"/>
    <property type="project" value="InterPro"/>
</dbReference>
<dbReference type="GO" id="GO:0043709">
    <property type="term" value="P:cell adhesion involved in single-species biofilm formation"/>
    <property type="evidence" value="ECO:0007669"/>
    <property type="project" value="TreeGrafter"/>
</dbReference>
<dbReference type="InterPro" id="IPR000259">
    <property type="entry name" value="Adhesion_dom_fimbrial"/>
</dbReference>
<evidence type="ECO:0000256" key="1">
    <source>
        <dbReference type="SAM" id="SignalP"/>
    </source>
</evidence>
<dbReference type="Gene3D" id="2.60.40.1090">
    <property type="entry name" value="Fimbrial-type adhesion domain"/>
    <property type="match status" value="1"/>
</dbReference>
<dbReference type="RefSeq" id="WP_001237378.1">
    <property type="nucleotide sequence ID" value="NZ_MYMK01000064.1"/>
</dbReference>
<evidence type="ECO:0000259" key="2">
    <source>
        <dbReference type="Pfam" id="PF00419"/>
    </source>
</evidence>
<reference evidence="3" key="1">
    <citation type="submission" date="2018-07" db="EMBL/GenBank/DDBJ databases">
        <authorList>
            <consortium name="GenomeTrakr network: Whole genome sequencing for foodborne pathogen traceback"/>
        </authorList>
    </citation>
    <scope>NUCLEOTIDE SEQUENCE</scope>
    <source>
        <strain evidence="3">CFSAN065048</strain>
    </source>
</reference>
<dbReference type="Pfam" id="PF00419">
    <property type="entry name" value="Fimbrial"/>
    <property type="match status" value="1"/>
</dbReference>
<comment type="caution">
    <text evidence="3">The sequence shown here is derived from an EMBL/GenBank/DDBJ whole genome shotgun (WGS) entry which is preliminary data.</text>
</comment>
<dbReference type="PANTHER" id="PTHR33420">
    <property type="entry name" value="FIMBRIAL SUBUNIT ELFA-RELATED"/>
    <property type="match status" value="1"/>
</dbReference>
<gene>
    <name evidence="3" type="ORF">CEJ02_23275</name>
</gene>
<dbReference type="SUPFAM" id="SSF49401">
    <property type="entry name" value="Bacterial adhesins"/>
    <property type="match status" value="1"/>
</dbReference>
<dbReference type="AlphaFoldDB" id="A0A5V1AG67"/>
<name>A0A5V1AG67_SALER</name>
<sequence length="165" mass="17727">MRLKKRRYGSQMLWLAMGIAMSASLSASTTTLTIQGTILLPPPCVINGDAPISVSFDEVLTTRVDGSNYRKQVKYTLQCTLASSNALKMMIQGGSAGFGNGALQTSIPDLGINLETDRGTFPVNSWLNFTFPQQPTLYAVPVKRPGSTLRAAGFSAAATMIVDYQ</sequence>
<dbReference type="InterPro" id="IPR036937">
    <property type="entry name" value="Adhesion_dom_fimbrial_sf"/>
</dbReference>
<dbReference type="PANTHER" id="PTHR33420:SF34">
    <property type="entry name" value="MINOR FIMBRIAL SUBUNIT"/>
    <property type="match status" value="1"/>
</dbReference>
<protein>
    <submittedName>
        <fullName evidence="3">Fimbrial protein</fullName>
    </submittedName>
</protein>
<evidence type="ECO:0000313" key="3">
    <source>
        <dbReference type="EMBL" id="EBS9878535.1"/>
    </source>
</evidence>
<dbReference type="EMBL" id="AAGXGX010000037">
    <property type="protein sequence ID" value="EBS9878535.1"/>
    <property type="molecule type" value="Genomic_DNA"/>
</dbReference>
<keyword evidence="1" id="KW-0732">Signal</keyword>
<accession>A0A5V1AG67</accession>
<feature type="chain" id="PRO_5026098114" evidence="1">
    <location>
        <begin position="28"/>
        <end position="165"/>
    </location>
</feature>
<feature type="signal peptide" evidence="1">
    <location>
        <begin position="1"/>
        <end position="27"/>
    </location>
</feature>
<dbReference type="InterPro" id="IPR008966">
    <property type="entry name" value="Adhesion_dom_sf"/>
</dbReference>
<feature type="domain" description="Fimbrial-type adhesion" evidence="2">
    <location>
        <begin position="33"/>
        <end position="165"/>
    </location>
</feature>